<sequence length="306" mass="33400">MDLRQIQYFICLFEEGSVTRAARRLSIVQPALSMQLARLEEDLGQKLFDRNSQGMVPTAAARQMYRLFLPIMQDFSRAREQVMCSDGEITGHVNIGLIASITAGVLADTLSAFSARYPKVGVTVADGYSTTLSDWVSGGQIEAAVVNGPRRNGQLKVEHIIDEDLVLVTAASHPAPPPARLTLQQVAQLGIGLVLPTRHHGLRDVIDSFAHNEDVELAPVYEVDSLVTMTRLVESTQLATILPRIVVNERAEAGALRLHTIVSPRLTRQVLLLSHPRRPLSPATAAFVAILKAQILLKTQGPQAVL</sequence>
<evidence type="ECO:0000256" key="3">
    <source>
        <dbReference type="ARBA" id="ARBA00023125"/>
    </source>
</evidence>
<comment type="similarity">
    <text evidence="1">Belongs to the LysR transcriptional regulatory family.</text>
</comment>
<evidence type="ECO:0000256" key="5">
    <source>
        <dbReference type="ARBA" id="ARBA00023163"/>
    </source>
</evidence>
<dbReference type="SUPFAM" id="SSF46785">
    <property type="entry name" value="Winged helix' DNA-binding domain"/>
    <property type="match status" value="1"/>
</dbReference>
<dbReference type="PROSITE" id="PS50931">
    <property type="entry name" value="HTH_LYSR"/>
    <property type="match status" value="1"/>
</dbReference>
<dbReference type="PANTHER" id="PTHR30293:SF0">
    <property type="entry name" value="NITROGEN ASSIMILATION REGULATORY PROTEIN NAC"/>
    <property type="match status" value="1"/>
</dbReference>
<evidence type="ECO:0000313" key="8">
    <source>
        <dbReference type="Proteomes" id="UP001198701"/>
    </source>
</evidence>
<dbReference type="PANTHER" id="PTHR30293">
    <property type="entry name" value="TRANSCRIPTIONAL REGULATORY PROTEIN NAC-RELATED"/>
    <property type="match status" value="1"/>
</dbReference>
<dbReference type="EMBL" id="JAJHPV010000004">
    <property type="protein sequence ID" value="MCC6069900.1"/>
    <property type="molecule type" value="Genomic_DNA"/>
</dbReference>
<dbReference type="Gene3D" id="3.40.190.290">
    <property type="match status" value="1"/>
</dbReference>
<evidence type="ECO:0000256" key="1">
    <source>
        <dbReference type="ARBA" id="ARBA00009437"/>
    </source>
</evidence>
<keyword evidence="3" id="KW-0238">DNA-binding</keyword>
<keyword evidence="4" id="KW-0010">Activator</keyword>
<dbReference type="InterPro" id="IPR036390">
    <property type="entry name" value="WH_DNA-bd_sf"/>
</dbReference>
<dbReference type="Pfam" id="PF00126">
    <property type="entry name" value="HTH_1"/>
    <property type="match status" value="1"/>
</dbReference>
<evidence type="ECO:0000256" key="4">
    <source>
        <dbReference type="ARBA" id="ARBA00023159"/>
    </source>
</evidence>
<proteinExistence type="inferred from homology"/>
<dbReference type="Proteomes" id="UP001198701">
    <property type="component" value="Unassembled WGS sequence"/>
</dbReference>
<keyword evidence="8" id="KW-1185">Reference proteome</keyword>
<dbReference type="InterPro" id="IPR036388">
    <property type="entry name" value="WH-like_DNA-bd_sf"/>
</dbReference>
<organism evidence="7 8">
    <name type="scientific">Massilia agrisoli</name>
    <dbReference type="NCBI Taxonomy" id="2892444"/>
    <lineage>
        <taxon>Bacteria</taxon>
        <taxon>Pseudomonadati</taxon>
        <taxon>Pseudomonadota</taxon>
        <taxon>Betaproteobacteria</taxon>
        <taxon>Burkholderiales</taxon>
        <taxon>Oxalobacteraceae</taxon>
        <taxon>Telluria group</taxon>
        <taxon>Massilia</taxon>
    </lineage>
</organism>
<dbReference type="Pfam" id="PF03466">
    <property type="entry name" value="LysR_substrate"/>
    <property type="match status" value="1"/>
</dbReference>
<accession>A0ABS8INI5</accession>
<reference evidence="7 8" key="1">
    <citation type="submission" date="2021-11" db="EMBL/GenBank/DDBJ databases">
        <authorList>
            <person name="Huq M.A."/>
        </authorList>
    </citation>
    <scope>NUCLEOTIDE SEQUENCE [LARGE SCALE GENOMIC DNA]</scope>
    <source>
        <strain evidence="7 8">MAHUQ-52</strain>
    </source>
</reference>
<keyword evidence="2" id="KW-0805">Transcription regulation</keyword>
<evidence type="ECO:0000313" key="7">
    <source>
        <dbReference type="EMBL" id="MCC6069900.1"/>
    </source>
</evidence>
<name>A0ABS8INI5_9BURK</name>
<feature type="domain" description="HTH lysR-type" evidence="6">
    <location>
        <begin position="1"/>
        <end position="58"/>
    </location>
</feature>
<gene>
    <name evidence="7" type="ORF">LMJ30_02860</name>
</gene>
<dbReference type="SUPFAM" id="SSF53850">
    <property type="entry name" value="Periplasmic binding protein-like II"/>
    <property type="match status" value="1"/>
</dbReference>
<evidence type="ECO:0000256" key="2">
    <source>
        <dbReference type="ARBA" id="ARBA00023015"/>
    </source>
</evidence>
<protein>
    <submittedName>
        <fullName evidence="7">LysR family transcriptional regulator</fullName>
    </submittedName>
</protein>
<keyword evidence="5" id="KW-0804">Transcription</keyword>
<dbReference type="PRINTS" id="PR00039">
    <property type="entry name" value="HTHLYSR"/>
</dbReference>
<dbReference type="Gene3D" id="1.10.10.10">
    <property type="entry name" value="Winged helix-like DNA-binding domain superfamily/Winged helix DNA-binding domain"/>
    <property type="match status" value="1"/>
</dbReference>
<dbReference type="InterPro" id="IPR000847">
    <property type="entry name" value="LysR_HTH_N"/>
</dbReference>
<evidence type="ECO:0000259" key="6">
    <source>
        <dbReference type="PROSITE" id="PS50931"/>
    </source>
</evidence>
<dbReference type="InterPro" id="IPR005119">
    <property type="entry name" value="LysR_subst-bd"/>
</dbReference>
<dbReference type="RefSeq" id="WP_229430828.1">
    <property type="nucleotide sequence ID" value="NZ_JAJHPV010000004.1"/>
</dbReference>
<comment type="caution">
    <text evidence="7">The sequence shown here is derived from an EMBL/GenBank/DDBJ whole genome shotgun (WGS) entry which is preliminary data.</text>
</comment>